<sequence>MIRIIDSLQAQSLDRQDGVWHKLALVPGTATIERSEKTEDAGRLATVKINATLSESSEIMRDNLILKVGFCHGDDETYGTEDLPLAFEVNETNTLKLSSSYQFPVF</sequence>
<dbReference type="EMBL" id="BK016157">
    <property type="protein sequence ID" value="DAF98912.1"/>
    <property type="molecule type" value="Genomic_DNA"/>
</dbReference>
<proteinExistence type="predicted"/>
<name>A0A8S5UWP6_9CAUD</name>
<reference evidence="1" key="1">
    <citation type="journal article" date="2021" name="Proc. Natl. Acad. Sci. U.S.A.">
        <title>A Catalog of Tens of Thousands of Viruses from Human Metagenomes Reveals Hidden Associations with Chronic Diseases.</title>
        <authorList>
            <person name="Tisza M.J."/>
            <person name="Buck C.B."/>
        </authorList>
    </citation>
    <scope>NUCLEOTIDE SEQUENCE</scope>
    <source>
        <strain evidence="1">CtzO58</strain>
    </source>
</reference>
<organism evidence="1">
    <name type="scientific">Siphoviridae sp. ctzO58</name>
    <dbReference type="NCBI Taxonomy" id="2825748"/>
    <lineage>
        <taxon>Viruses</taxon>
        <taxon>Duplodnaviria</taxon>
        <taxon>Heunggongvirae</taxon>
        <taxon>Uroviricota</taxon>
        <taxon>Caudoviricetes</taxon>
    </lineage>
</organism>
<protein>
    <submittedName>
        <fullName evidence="1">Uncharacterized protein</fullName>
    </submittedName>
</protein>
<accession>A0A8S5UWP6</accession>
<evidence type="ECO:0000313" key="1">
    <source>
        <dbReference type="EMBL" id="DAF98912.1"/>
    </source>
</evidence>